<gene>
    <name evidence="1" type="ORF">CK203_039903</name>
</gene>
<dbReference type="InterPro" id="IPR009902">
    <property type="entry name" value="DUF1442"/>
</dbReference>
<organism evidence="1 2">
    <name type="scientific">Vitis vinifera</name>
    <name type="common">Grape</name>
    <dbReference type="NCBI Taxonomy" id="29760"/>
    <lineage>
        <taxon>Eukaryota</taxon>
        <taxon>Viridiplantae</taxon>
        <taxon>Streptophyta</taxon>
        <taxon>Embryophyta</taxon>
        <taxon>Tracheophyta</taxon>
        <taxon>Spermatophyta</taxon>
        <taxon>Magnoliopsida</taxon>
        <taxon>eudicotyledons</taxon>
        <taxon>Gunneridae</taxon>
        <taxon>Pentapetalae</taxon>
        <taxon>rosids</taxon>
        <taxon>Vitales</taxon>
        <taxon>Vitaceae</taxon>
        <taxon>Viteae</taxon>
        <taxon>Vitis</taxon>
    </lineage>
</organism>
<dbReference type="PANTHER" id="PTHR33593">
    <property type="entry name" value="DUF1442 FAMILY PROTEIN"/>
    <property type="match status" value="1"/>
</dbReference>
<dbReference type="PANTHER" id="PTHR33593:SF16">
    <property type="entry name" value="OS08G0110600 PROTEIN"/>
    <property type="match status" value="1"/>
</dbReference>
<reference evidence="1 2" key="1">
    <citation type="journal article" date="2018" name="PLoS Genet.">
        <title>Population sequencing reveals clonal diversity and ancestral inbreeding in the grapevine cultivar Chardonnay.</title>
        <authorList>
            <person name="Roach M.J."/>
            <person name="Johnson D.L."/>
            <person name="Bohlmann J."/>
            <person name="van Vuuren H.J."/>
            <person name="Jones S.J."/>
            <person name="Pretorius I.S."/>
            <person name="Schmidt S.A."/>
            <person name="Borneman A.R."/>
        </authorList>
    </citation>
    <scope>NUCLEOTIDE SEQUENCE [LARGE SCALE GENOMIC DNA]</scope>
    <source>
        <strain evidence="2">cv. Chardonnay</strain>
        <tissue evidence="1">Leaf</tissue>
    </source>
</reference>
<dbReference type="AlphaFoldDB" id="A0A438I344"/>
<dbReference type="Proteomes" id="UP000288805">
    <property type="component" value="Unassembled WGS sequence"/>
</dbReference>
<dbReference type="EMBL" id="QGNW01000149">
    <property type="protein sequence ID" value="RVW91102.1"/>
    <property type="molecule type" value="Genomic_DNA"/>
</dbReference>
<evidence type="ECO:0000313" key="1">
    <source>
        <dbReference type="EMBL" id="RVW91102.1"/>
    </source>
</evidence>
<accession>A0A438I344</accession>
<dbReference type="InterPro" id="IPR029063">
    <property type="entry name" value="SAM-dependent_MTases_sf"/>
</dbReference>
<comment type="caution">
    <text evidence="1">The sequence shown here is derived from an EMBL/GenBank/DDBJ whole genome shotgun (WGS) entry which is preliminary data.</text>
</comment>
<sequence>MKWSPQDAMKAYLHTLQLEKKLKFSVWLLAKLYHTIDRNQMGLAAKHTKARFICILHQLQDIEDCKAQLSCYNLKDVAEFVHGNPCEVIMGFKNIDFAVIDCKFEDYMRLFKIIDMNPRGSIVVVSNLERRRNGASFGEVIKGRKGVKCVTRSIGEGMELTRIGLSCKSQKKSYKRFHVTFES</sequence>
<proteinExistence type="predicted"/>
<dbReference type="Gene3D" id="3.40.50.150">
    <property type="entry name" value="Vaccinia Virus protein VP39"/>
    <property type="match status" value="1"/>
</dbReference>
<name>A0A438I344_VITVI</name>
<protein>
    <submittedName>
        <fullName evidence="1">Uncharacterized protein</fullName>
    </submittedName>
</protein>
<dbReference type="Pfam" id="PF07279">
    <property type="entry name" value="DUF1442"/>
    <property type="match status" value="1"/>
</dbReference>
<evidence type="ECO:0000313" key="2">
    <source>
        <dbReference type="Proteomes" id="UP000288805"/>
    </source>
</evidence>